<gene>
    <name evidence="1" type="ORF">ILEXP_LOCUS17823</name>
</gene>
<evidence type="ECO:0000313" key="1">
    <source>
        <dbReference type="EMBL" id="CAK9149753.1"/>
    </source>
</evidence>
<comment type="caution">
    <text evidence="1">The sequence shown here is derived from an EMBL/GenBank/DDBJ whole genome shotgun (WGS) entry which is preliminary data.</text>
</comment>
<protein>
    <submittedName>
        <fullName evidence="1">Uncharacterized protein</fullName>
    </submittedName>
</protein>
<keyword evidence="2" id="KW-1185">Reference proteome</keyword>
<accession>A0ABC8RYK4</accession>
<name>A0ABC8RYK4_9AQUA</name>
<sequence length="82" mass="8855">MCARAGQSQWFEHAKAGHRLQVASLDDGHEAAQLDAEGAGNPANCREGVLLSVRCKQRSPQVAPCMVGARHRALEQSTQKEC</sequence>
<dbReference type="Proteomes" id="UP001642360">
    <property type="component" value="Unassembled WGS sequence"/>
</dbReference>
<dbReference type="EMBL" id="CAUOFW020001936">
    <property type="protein sequence ID" value="CAK9149753.1"/>
    <property type="molecule type" value="Genomic_DNA"/>
</dbReference>
<organism evidence="1 2">
    <name type="scientific">Ilex paraguariensis</name>
    <name type="common">yerba mate</name>
    <dbReference type="NCBI Taxonomy" id="185542"/>
    <lineage>
        <taxon>Eukaryota</taxon>
        <taxon>Viridiplantae</taxon>
        <taxon>Streptophyta</taxon>
        <taxon>Embryophyta</taxon>
        <taxon>Tracheophyta</taxon>
        <taxon>Spermatophyta</taxon>
        <taxon>Magnoliopsida</taxon>
        <taxon>eudicotyledons</taxon>
        <taxon>Gunneridae</taxon>
        <taxon>Pentapetalae</taxon>
        <taxon>asterids</taxon>
        <taxon>campanulids</taxon>
        <taxon>Aquifoliales</taxon>
        <taxon>Aquifoliaceae</taxon>
        <taxon>Ilex</taxon>
    </lineage>
</organism>
<evidence type="ECO:0000313" key="2">
    <source>
        <dbReference type="Proteomes" id="UP001642360"/>
    </source>
</evidence>
<proteinExistence type="predicted"/>
<reference evidence="1 2" key="1">
    <citation type="submission" date="2024-02" db="EMBL/GenBank/DDBJ databases">
        <authorList>
            <person name="Vignale AGUSTIN F."/>
            <person name="Sosa J E."/>
            <person name="Modenutti C."/>
        </authorList>
    </citation>
    <scope>NUCLEOTIDE SEQUENCE [LARGE SCALE GENOMIC DNA]</scope>
</reference>
<dbReference type="AlphaFoldDB" id="A0ABC8RYK4"/>